<evidence type="ECO:0000313" key="1">
    <source>
        <dbReference type="EMBL" id="KAJ3050512.1"/>
    </source>
</evidence>
<dbReference type="AlphaFoldDB" id="A0AAD5SI80"/>
<reference evidence="1" key="1">
    <citation type="submission" date="2020-05" db="EMBL/GenBank/DDBJ databases">
        <title>Phylogenomic resolution of chytrid fungi.</title>
        <authorList>
            <person name="Stajich J.E."/>
            <person name="Amses K."/>
            <person name="Simmons R."/>
            <person name="Seto K."/>
            <person name="Myers J."/>
            <person name="Bonds A."/>
            <person name="Quandt C.A."/>
            <person name="Barry K."/>
            <person name="Liu P."/>
            <person name="Grigoriev I."/>
            <person name="Longcore J.E."/>
            <person name="James T.Y."/>
        </authorList>
    </citation>
    <scope>NUCLEOTIDE SEQUENCE</scope>
    <source>
        <strain evidence="1">JEL0318</strain>
    </source>
</reference>
<accession>A0AAD5SI80</accession>
<gene>
    <name evidence="1" type="ORF">HK097_008531</name>
</gene>
<dbReference type="EMBL" id="JADGJD010000504">
    <property type="protein sequence ID" value="KAJ3050512.1"/>
    <property type="molecule type" value="Genomic_DNA"/>
</dbReference>
<proteinExistence type="predicted"/>
<name>A0AAD5SI80_9FUNG</name>
<sequence>MDPFKNDEEILEVDIGQRMQRLRRKGAEEFGAVGDEALEAVEMMLEKDPERRCCVEGILELEFLRE</sequence>
<dbReference type="Proteomes" id="UP001212841">
    <property type="component" value="Unassembled WGS sequence"/>
</dbReference>
<comment type="caution">
    <text evidence="1">The sequence shown here is derived from an EMBL/GenBank/DDBJ whole genome shotgun (WGS) entry which is preliminary data.</text>
</comment>
<organism evidence="1 2">
    <name type="scientific">Rhizophlyctis rosea</name>
    <dbReference type="NCBI Taxonomy" id="64517"/>
    <lineage>
        <taxon>Eukaryota</taxon>
        <taxon>Fungi</taxon>
        <taxon>Fungi incertae sedis</taxon>
        <taxon>Chytridiomycota</taxon>
        <taxon>Chytridiomycota incertae sedis</taxon>
        <taxon>Chytridiomycetes</taxon>
        <taxon>Rhizophlyctidales</taxon>
        <taxon>Rhizophlyctidaceae</taxon>
        <taxon>Rhizophlyctis</taxon>
    </lineage>
</organism>
<protein>
    <submittedName>
        <fullName evidence="1">Uncharacterized protein</fullName>
    </submittedName>
</protein>
<keyword evidence="2" id="KW-1185">Reference proteome</keyword>
<evidence type="ECO:0000313" key="2">
    <source>
        <dbReference type="Proteomes" id="UP001212841"/>
    </source>
</evidence>